<dbReference type="InterPro" id="IPR000086">
    <property type="entry name" value="NUDIX_hydrolase_dom"/>
</dbReference>
<dbReference type="Gene3D" id="3.90.79.10">
    <property type="entry name" value="Nucleoside Triphosphate Pyrophosphohydrolase"/>
    <property type="match status" value="1"/>
</dbReference>
<keyword evidence="2" id="KW-0378">Hydrolase</keyword>
<comment type="cofactor">
    <cofactor evidence="1">
        <name>Mg(2+)</name>
        <dbReference type="ChEBI" id="CHEBI:18420"/>
    </cofactor>
</comment>
<evidence type="ECO:0000259" key="3">
    <source>
        <dbReference type="PROSITE" id="PS51462"/>
    </source>
</evidence>
<dbReference type="SUPFAM" id="SSF55811">
    <property type="entry name" value="Nudix"/>
    <property type="match status" value="1"/>
</dbReference>
<dbReference type="InterPro" id="IPR020084">
    <property type="entry name" value="NUDIX_hydrolase_CS"/>
</dbReference>
<dbReference type="PROSITE" id="PS51462">
    <property type="entry name" value="NUDIX"/>
    <property type="match status" value="1"/>
</dbReference>
<feature type="domain" description="Nudix hydrolase" evidence="3">
    <location>
        <begin position="38"/>
        <end position="184"/>
    </location>
</feature>
<evidence type="ECO:0000313" key="4">
    <source>
        <dbReference type="EMBL" id="SOD80417.1"/>
    </source>
</evidence>
<keyword evidence="5" id="KW-1185">Reference proteome</keyword>
<dbReference type="CDD" id="cd18880">
    <property type="entry name" value="NUDIX_ADPRase"/>
    <property type="match status" value="1"/>
</dbReference>
<dbReference type="Proteomes" id="UP000219452">
    <property type="component" value="Unassembled WGS sequence"/>
</dbReference>
<dbReference type="PROSITE" id="PS00893">
    <property type="entry name" value="NUDIX_BOX"/>
    <property type="match status" value="1"/>
</dbReference>
<dbReference type="Pfam" id="PF00293">
    <property type="entry name" value="NUDIX"/>
    <property type="match status" value="1"/>
</dbReference>
<dbReference type="PANTHER" id="PTHR43046">
    <property type="entry name" value="GDP-MANNOSE MANNOSYL HYDROLASE"/>
    <property type="match status" value="1"/>
</dbReference>
<proteinExistence type="predicted"/>
<evidence type="ECO:0000313" key="5">
    <source>
        <dbReference type="Proteomes" id="UP000219452"/>
    </source>
</evidence>
<dbReference type="AlphaFoldDB" id="A0A286FB03"/>
<evidence type="ECO:0000256" key="1">
    <source>
        <dbReference type="ARBA" id="ARBA00001946"/>
    </source>
</evidence>
<name>A0A286FB03_9BACT</name>
<evidence type="ECO:0000256" key="2">
    <source>
        <dbReference type="ARBA" id="ARBA00022801"/>
    </source>
</evidence>
<accession>A0A286FB03</accession>
<organism evidence="4 5">
    <name type="scientific">Spirosoma fluviale</name>
    <dbReference type="NCBI Taxonomy" id="1597977"/>
    <lineage>
        <taxon>Bacteria</taxon>
        <taxon>Pseudomonadati</taxon>
        <taxon>Bacteroidota</taxon>
        <taxon>Cytophagia</taxon>
        <taxon>Cytophagales</taxon>
        <taxon>Cytophagaceae</taxon>
        <taxon>Spirosoma</taxon>
    </lineage>
</organism>
<dbReference type="EMBL" id="OCNH01000001">
    <property type="protein sequence ID" value="SOD80417.1"/>
    <property type="molecule type" value="Genomic_DNA"/>
</dbReference>
<dbReference type="PANTHER" id="PTHR43046:SF14">
    <property type="entry name" value="MUTT_NUDIX FAMILY PROTEIN"/>
    <property type="match status" value="1"/>
</dbReference>
<dbReference type="InterPro" id="IPR015797">
    <property type="entry name" value="NUDIX_hydrolase-like_dom_sf"/>
</dbReference>
<sequence>MTEVADKPKRVDKVTHGSDKLADDVDLPREEVLKLYGNRLRLRVCGLYREGDQLLMVRHRGISPTNTFWCPPGGGAQFGEKAPAALTREFLEETGLEIEPGELLFVNEFMLPPLHAMELFFTVTVTGGQLHQGTDPEMSIDGQIIEEVRLMTFAEIKSYPPEEVHDLFRYCNSLDEVFQLKGYLK</sequence>
<protein>
    <submittedName>
        <fullName evidence="4">ADP-ribose pyrophosphatase YjhB, NUDIX family</fullName>
    </submittedName>
</protein>
<reference evidence="5" key="1">
    <citation type="submission" date="2017-09" db="EMBL/GenBank/DDBJ databases">
        <authorList>
            <person name="Varghese N."/>
            <person name="Submissions S."/>
        </authorList>
    </citation>
    <scope>NUCLEOTIDE SEQUENCE [LARGE SCALE GENOMIC DNA]</scope>
    <source>
        <strain evidence="5">DSM 29961</strain>
    </source>
</reference>
<dbReference type="GO" id="GO:0016787">
    <property type="term" value="F:hydrolase activity"/>
    <property type="evidence" value="ECO:0007669"/>
    <property type="project" value="UniProtKB-KW"/>
</dbReference>
<gene>
    <name evidence="4" type="ORF">SAMN06269250_1392</name>
</gene>